<dbReference type="InterPro" id="IPR046489">
    <property type="entry name" value="DUF6582"/>
</dbReference>
<name>A0A0F9LWX9_9ZZZZ</name>
<protein>
    <submittedName>
        <fullName evidence="2">Uncharacterized protein</fullName>
    </submittedName>
</protein>
<feature type="region of interest" description="Disordered" evidence="1">
    <location>
        <begin position="553"/>
        <end position="692"/>
    </location>
</feature>
<dbReference type="Pfam" id="PF20223">
    <property type="entry name" value="DUF6582"/>
    <property type="match status" value="1"/>
</dbReference>
<dbReference type="InterPro" id="IPR009030">
    <property type="entry name" value="Growth_fac_rcpt_cys_sf"/>
</dbReference>
<feature type="compositionally biased region" description="Polar residues" evidence="1">
    <location>
        <begin position="476"/>
        <end position="491"/>
    </location>
</feature>
<gene>
    <name evidence="2" type="ORF">LCGC14_1456780</name>
</gene>
<organism evidence="2">
    <name type="scientific">marine sediment metagenome</name>
    <dbReference type="NCBI Taxonomy" id="412755"/>
    <lineage>
        <taxon>unclassified sequences</taxon>
        <taxon>metagenomes</taxon>
        <taxon>ecological metagenomes</taxon>
    </lineage>
</organism>
<feature type="compositionally biased region" description="Basic and acidic residues" evidence="1">
    <location>
        <begin position="553"/>
        <end position="564"/>
    </location>
</feature>
<feature type="compositionally biased region" description="Basic and acidic residues" evidence="1">
    <location>
        <begin position="624"/>
        <end position="637"/>
    </location>
</feature>
<sequence length="812" mass="88402">MTDKNNEKNVEGAKAPQDFLTELREFAIDLSEECPEGYRKDPGSGRCLPMGSTDDTSRSRSINVDDGPEWRGTASDEDNTTQTEIAIDANDMDEPESCSEGTTFSFIQRRCVTLEDAETETSDEFAMNEENEYVEDSAAPGVGGHQEIVNMDPEGRRDTVNFQCPPKQMFDFKLRKCIPLNKDTLMASAALTAEEKQELARYLSGKVAMTSPDPLHGHTHLVTLDASGNGKTSVEGYGDEVHSHDVAGYIVEEFSGKGYMSQHFGHALPQEVYEYGGDDDSPTEAVPLAGSDETAAPIKSVQRRALPDSAFGVPGKRKFPLDTCARVRNAMARFNQAKGLSSSEKASLRRKILARAKTCSIEVTNFAKAETVEEFIAVFNELLQPLRDEARAARMAAYESKDASGGNQGPCPPGMEWSATLKNCSKLQGFYDAIKDQANHTEIIAKQPDGRRDTVNHACPPGQIFDYGNRKCISMDTRSNPGQPGDTTKASTEGAASRKLTPQPEGRPTRLSIDCPKGTIWNGDRNECIPLDSSKKTKSDVEEAELPDFIKKIMEKKKGKDGDGKKKKKGDKPDFMKKKSKSDEEDSTTNVNGPGNSGGPGCPDGQFMNPVTKKCQPRKGAFKGKSEEENADAKPGNREGLTPAPAGKVQHQSDCPPDTAWDAKNKICRPLDSMDKSRPDGASPQNPKSVASVENVVENMSLAKIVSTLDEIIAEALVEGRTEKAGAKVVAKDLPNDAFPPSLVSTTRRSLMHHSPDVTDPYDTTSVDVPRLRNALARSSKIDGYAEKAVADAQEHLLWHARQLVSAYLGKA</sequence>
<comment type="caution">
    <text evidence="2">The sequence shown here is derived from an EMBL/GenBank/DDBJ whole genome shotgun (WGS) entry which is preliminary data.</text>
</comment>
<feature type="region of interest" description="Disordered" evidence="1">
    <location>
        <begin position="33"/>
        <end position="81"/>
    </location>
</feature>
<reference evidence="2" key="1">
    <citation type="journal article" date="2015" name="Nature">
        <title>Complex archaea that bridge the gap between prokaryotes and eukaryotes.</title>
        <authorList>
            <person name="Spang A."/>
            <person name="Saw J.H."/>
            <person name="Jorgensen S.L."/>
            <person name="Zaremba-Niedzwiedzka K."/>
            <person name="Martijn J."/>
            <person name="Lind A.E."/>
            <person name="van Eijk R."/>
            <person name="Schleper C."/>
            <person name="Guy L."/>
            <person name="Ettema T.J."/>
        </authorList>
    </citation>
    <scope>NUCLEOTIDE SEQUENCE</scope>
</reference>
<feature type="region of interest" description="Disordered" evidence="1">
    <location>
        <begin position="472"/>
        <end position="517"/>
    </location>
</feature>
<evidence type="ECO:0000256" key="1">
    <source>
        <dbReference type="SAM" id="MobiDB-lite"/>
    </source>
</evidence>
<accession>A0A0F9LWX9</accession>
<proteinExistence type="predicted"/>
<evidence type="ECO:0000313" key="2">
    <source>
        <dbReference type="EMBL" id="KKM68850.1"/>
    </source>
</evidence>
<dbReference type="EMBL" id="LAZR01010095">
    <property type="protein sequence ID" value="KKM68850.1"/>
    <property type="molecule type" value="Genomic_DNA"/>
</dbReference>
<dbReference type="AlphaFoldDB" id="A0A0F9LWX9"/>
<dbReference type="SUPFAM" id="SSF57184">
    <property type="entry name" value="Growth factor receptor domain"/>
    <property type="match status" value="1"/>
</dbReference>